<keyword evidence="3" id="KW-0865">Zymogen</keyword>
<dbReference type="InterPro" id="IPR043147">
    <property type="entry name" value="Penicillin_amidase_A-knob"/>
</dbReference>
<dbReference type="CDD" id="cd03747">
    <property type="entry name" value="Ntn_PGA_like"/>
    <property type="match status" value="1"/>
</dbReference>
<dbReference type="Pfam" id="PF01804">
    <property type="entry name" value="Penicil_amidase"/>
    <property type="match status" value="1"/>
</dbReference>
<dbReference type="InterPro" id="IPR002692">
    <property type="entry name" value="S45"/>
</dbReference>
<accession>A0A1M7P4J3</accession>
<dbReference type="AlphaFoldDB" id="A0A1M7P4J3"/>
<keyword evidence="7" id="KW-1185">Reference proteome</keyword>
<evidence type="ECO:0000313" key="6">
    <source>
        <dbReference type="EMBL" id="SHN11506.1"/>
    </source>
</evidence>
<keyword evidence="5" id="KW-0479">Metal-binding</keyword>
<evidence type="ECO:0000256" key="2">
    <source>
        <dbReference type="ARBA" id="ARBA00022801"/>
    </source>
</evidence>
<evidence type="ECO:0000256" key="3">
    <source>
        <dbReference type="ARBA" id="ARBA00023145"/>
    </source>
</evidence>
<dbReference type="GO" id="GO:0046872">
    <property type="term" value="F:metal ion binding"/>
    <property type="evidence" value="ECO:0007669"/>
    <property type="project" value="UniProtKB-KW"/>
</dbReference>
<dbReference type="Gene3D" id="1.10.1400.10">
    <property type="match status" value="1"/>
</dbReference>
<dbReference type="PANTHER" id="PTHR34218:SF4">
    <property type="entry name" value="ACYL-HOMOSERINE LACTONE ACYLASE QUIP"/>
    <property type="match status" value="1"/>
</dbReference>
<evidence type="ECO:0000313" key="7">
    <source>
        <dbReference type="Proteomes" id="UP000184513"/>
    </source>
</evidence>
<gene>
    <name evidence="6" type="ORF">SAMN04488057_1078</name>
</gene>
<reference evidence="6 7" key="1">
    <citation type="submission" date="2016-11" db="EMBL/GenBank/DDBJ databases">
        <authorList>
            <person name="Jaros S."/>
            <person name="Januszkiewicz K."/>
            <person name="Wedrychowicz H."/>
        </authorList>
    </citation>
    <scope>NUCLEOTIDE SEQUENCE [LARGE SCALE GENOMIC DNA]</scope>
    <source>
        <strain evidence="6 7">CGMCC 1.6102</strain>
    </source>
</reference>
<dbReference type="SUPFAM" id="SSF56235">
    <property type="entry name" value="N-terminal nucleophile aminohydrolases (Ntn hydrolases)"/>
    <property type="match status" value="1"/>
</dbReference>
<dbReference type="RefSeq" id="WP_073094934.1">
    <property type="nucleotide sequence ID" value="NZ_FRCY01000007.1"/>
</dbReference>
<dbReference type="Gene3D" id="3.60.20.10">
    <property type="entry name" value="Glutamine Phosphoribosylpyrophosphate, subunit 1, domain 1"/>
    <property type="match status" value="1"/>
</dbReference>
<dbReference type="InterPro" id="IPR043146">
    <property type="entry name" value="Penicillin_amidase_N_B-knob"/>
</dbReference>
<dbReference type="Gene3D" id="1.10.439.10">
    <property type="entry name" value="Penicillin Amidohydrolase, domain 1"/>
    <property type="match status" value="1"/>
</dbReference>
<dbReference type="InterPro" id="IPR023343">
    <property type="entry name" value="Penicillin_amidase_dom1"/>
</dbReference>
<feature type="active site" description="Nucleophile" evidence="4">
    <location>
        <position position="275"/>
    </location>
</feature>
<feature type="binding site" evidence="5">
    <location>
        <position position="347"/>
    </location>
    <ligand>
        <name>Ca(2+)</name>
        <dbReference type="ChEBI" id="CHEBI:29108"/>
    </ligand>
</feature>
<dbReference type="Proteomes" id="UP000184513">
    <property type="component" value="Unassembled WGS sequence"/>
</dbReference>
<proteinExistence type="inferred from homology"/>
<dbReference type="InterPro" id="IPR029055">
    <property type="entry name" value="Ntn_hydrolases_N"/>
</dbReference>
<dbReference type="GO" id="GO:0017000">
    <property type="term" value="P:antibiotic biosynthetic process"/>
    <property type="evidence" value="ECO:0007669"/>
    <property type="project" value="InterPro"/>
</dbReference>
<sequence length="802" mass="90865">MKYVAFFFSLSFTLLVAIGLSINLSSLPPLASIFDPFKGFWQNAYSEDRDPVSEVDLEGLSGPVEVLFDEHLIPHIYANSEKDLFMAQGYITASHRLWQMEFQVLAAEGRLSEVVGQLALTHDREMRRKGLPFGARNKLTYLQEEDPETLAMMQAYADGVNAFISELSARELPLEYKLLDYRPEQWTPYKSLVFLMNMAEILSGDRDLAYTNTRNLFGGDWIASLFPETPADLLPVVSRTAWDFVPETVEMPDVVYPDSGFYEKVLPGKEPGFGSNNWAVSGDKTASGYPILANDPHLALNLPSLWYAVQLSTPEYTVKGASLPGALGVISGFNEDIAWGITNADRDVMDWYKITFRDKSRSEYLYNGQWIKSNIQVDTIGIKGREDFIDTVVYTHYGPVVYDKNFLPEGKAVNFALKWTAHGPSNEQRSFLELNRATNYEDYLEAISHFTAPAQNFAFASREGDIAMTVQGKFPLKWTGQGKYLMDGSNSAFEWQGYIPTAHNAKEINPDRGFVASANQHPVSRNYPYYVFSDQFEYYRNRRINERLAAMNQITPDEMKELQLDNYDLHAAETLPYLLDQLDSAFYRGPGSNWIEALQEWDYYAEADQAAPALFKSWWQHLEQELFDSWQNKGLPIVYPSKYNLSRLIRSEPAGLWFDSPETSSRETAVHWINQGFAEMVTEMDAYPEAGDTLTWAKYKETYIAHLIPNLRPFGRKVLVGGGKNIVNASSSDWGPGWRMVVALGPEPQGFAIYPGGQSGNPGSKYYDNLIDAWENGEYISIHLRAKTNAENILFKTTLNPD</sequence>
<keyword evidence="2" id="KW-0378">Hydrolase</keyword>
<keyword evidence="5" id="KW-0106">Calcium</keyword>
<evidence type="ECO:0000256" key="5">
    <source>
        <dbReference type="PIRSR" id="PIRSR001227-2"/>
    </source>
</evidence>
<feature type="binding site" evidence="5">
    <location>
        <position position="350"/>
    </location>
    <ligand>
        <name>Ca(2+)</name>
        <dbReference type="ChEBI" id="CHEBI:29108"/>
    </ligand>
</feature>
<name>A0A1M7P4J3_9BACT</name>
<dbReference type="EMBL" id="FRCY01000007">
    <property type="protein sequence ID" value="SHN11506.1"/>
    <property type="molecule type" value="Genomic_DNA"/>
</dbReference>
<dbReference type="Gene3D" id="2.30.120.10">
    <property type="match status" value="1"/>
</dbReference>
<dbReference type="PANTHER" id="PTHR34218">
    <property type="entry name" value="PEPTIDASE S45 PENICILLIN AMIDASE"/>
    <property type="match status" value="1"/>
</dbReference>
<organism evidence="6 7">
    <name type="scientific">Cyclobacterium lianum</name>
    <dbReference type="NCBI Taxonomy" id="388280"/>
    <lineage>
        <taxon>Bacteria</taxon>
        <taxon>Pseudomonadati</taxon>
        <taxon>Bacteroidota</taxon>
        <taxon>Cytophagia</taxon>
        <taxon>Cytophagales</taxon>
        <taxon>Cyclobacteriaceae</taxon>
        <taxon>Cyclobacterium</taxon>
    </lineage>
</organism>
<evidence type="ECO:0000256" key="1">
    <source>
        <dbReference type="ARBA" id="ARBA00006586"/>
    </source>
</evidence>
<comment type="cofactor">
    <cofactor evidence="5">
        <name>Ca(2+)</name>
        <dbReference type="ChEBI" id="CHEBI:29108"/>
    </cofactor>
    <text evidence="5">Binds 1 Ca(2+) ion per dimer.</text>
</comment>
<dbReference type="GO" id="GO:0016811">
    <property type="term" value="F:hydrolase activity, acting on carbon-nitrogen (but not peptide) bonds, in linear amides"/>
    <property type="evidence" value="ECO:0007669"/>
    <property type="project" value="InterPro"/>
</dbReference>
<comment type="similarity">
    <text evidence="1">Belongs to the peptidase S45 family.</text>
</comment>
<dbReference type="PIRSF" id="PIRSF001227">
    <property type="entry name" value="Pen_acylase"/>
    <property type="match status" value="1"/>
</dbReference>
<protein>
    <submittedName>
        <fullName evidence="6">Penicillin amidase</fullName>
    </submittedName>
</protein>
<evidence type="ECO:0000256" key="4">
    <source>
        <dbReference type="PIRSR" id="PIRSR001227-1"/>
    </source>
</evidence>
<dbReference type="InterPro" id="IPR014395">
    <property type="entry name" value="Pen/GL7ACA/AHL_acylase"/>
</dbReference>
<dbReference type="OrthoDB" id="9759796at2"/>
<dbReference type="STRING" id="388280.SAMN04488057_1078"/>